<sequence length="118" mass="13256">MLNDIRMVRDLGFPGLVTGVLDADGQVDIPRMKKIMAAAGPLAVTFHRAFDLCADPRQAWKTLGELGVKTYPDFRSAILGGERYFINYGTYCRQGILQSLWPVRESAPRTCRCFCRRG</sequence>
<comment type="similarity">
    <text evidence="1">Belongs to the CutC family.</text>
</comment>
<dbReference type="Gene3D" id="3.20.20.380">
    <property type="entry name" value="Copper homeostasis (CutC) domain"/>
    <property type="match status" value="1"/>
</dbReference>
<evidence type="ECO:0000256" key="1">
    <source>
        <dbReference type="ARBA" id="ARBA00007768"/>
    </source>
</evidence>
<evidence type="ECO:0000313" key="4">
    <source>
        <dbReference type="Proteomes" id="UP000251123"/>
    </source>
</evidence>
<dbReference type="AlphaFoldDB" id="A0A2X3GS75"/>
<gene>
    <name evidence="3" type="primary">cutC_1</name>
    <name evidence="3" type="ORF">NCTC9601_06525</name>
</gene>
<proteinExistence type="inferred from homology"/>
<dbReference type="PANTHER" id="PTHR12598">
    <property type="entry name" value="COPPER HOMEOSTASIS PROTEIN CUTC"/>
    <property type="match status" value="1"/>
</dbReference>
<evidence type="ECO:0000256" key="2">
    <source>
        <dbReference type="ARBA" id="ARBA00019014"/>
    </source>
</evidence>
<organism evidence="3 4">
    <name type="scientific">Klebsiella pneumoniae</name>
    <dbReference type="NCBI Taxonomy" id="573"/>
    <lineage>
        <taxon>Bacteria</taxon>
        <taxon>Pseudomonadati</taxon>
        <taxon>Pseudomonadota</taxon>
        <taxon>Gammaproteobacteria</taxon>
        <taxon>Enterobacterales</taxon>
        <taxon>Enterobacteriaceae</taxon>
        <taxon>Klebsiella/Raoultella group</taxon>
        <taxon>Klebsiella</taxon>
        <taxon>Klebsiella pneumoniae complex</taxon>
    </lineage>
</organism>
<dbReference type="Pfam" id="PF03932">
    <property type="entry name" value="CutC"/>
    <property type="match status" value="1"/>
</dbReference>
<dbReference type="InterPro" id="IPR005627">
    <property type="entry name" value="CutC-like"/>
</dbReference>
<dbReference type="EMBL" id="UASN01000023">
    <property type="protein sequence ID" value="SQC71328.1"/>
    <property type="molecule type" value="Genomic_DNA"/>
</dbReference>
<dbReference type="SUPFAM" id="SSF110395">
    <property type="entry name" value="CutC-like"/>
    <property type="match status" value="1"/>
</dbReference>
<evidence type="ECO:0000313" key="3">
    <source>
        <dbReference type="EMBL" id="SQC71328.1"/>
    </source>
</evidence>
<accession>A0A2X3GS75</accession>
<reference evidence="3 4" key="1">
    <citation type="submission" date="2018-06" db="EMBL/GenBank/DDBJ databases">
        <authorList>
            <consortium name="Pathogen Informatics"/>
            <person name="Doyle S."/>
        </authorList>
    </citation>
    <scope>NUCLEOTIDE SEQUENCE [LARGE SCALE GENOMIC DNA]</scope>
    <source>
        <strain evidence="3 4">NCTC9601</strain>
    </source>
</reference>
<dbReference type="InterPro" id="IPR036822">
    <property type="entry name" value="CutC-like_dom_sf"/>
</dbReference>
<dbReference type="Proteomes" id="UP000251123">
    <property type="component" value="Unassembled WGS sequence"/>
</dbReference>
<dbReference type="GO" id="GO:0005507">
    <property type="term" value="F:copper ion binding"/>
    <property type="evidence" value="ECO:0007669"/>
    <property type="project" value="TreeGrafter"/>
</dbReference>
<name>A0A2X3GS75_KLEPN</name>
<dbReference type="PANTHER" id="PTHR12598:SF0">
    <property type="entry name" value="COPPER HOMEOSTASIS PROTEIN CUTC HOMOLOG"/>
    <property type="match status" value="1"/>
</dbReference>
<protein>
    <recommendedName>
        <fullName evidence="2">Copper homeostasis protein cutC homolog</fullName>
    </recommendedName>
</protein>